<gene>
    <name evidence="2" type="ORF">M431DRAFT_365753</name>
</gene>
<dbReference type="Proteomes" id="UP000241690">
    <property type="component" value="Unassembled WGS sequence"/>
</dbReference>
<organism evidence="2 3">
    <name type="scientific">Trichoderma harzianum CBS 226.95</name>
    <dbReference type="NCBI Taxonomy" id="983964"/>
    <lineage>
        <taxon>Eukaryota</taxon>
        <taxon>Fungi</taxon>
        <taxon>Dikarya</taxon>
        <taxon>Ascomycota</taxon>
        <taxon>Pezizomycotina</taxon>
        <taxon>Sordariomycetes</taxon>
        <taxon>Hypocreomycetidae</taxon>
        <taxon>Hypocreales</taxon>
        <taxon>Hypocreaceae</taxon>
        <taxon>Trichoderma</taxon>
    </lineage>
</organism>
<feature type="region of interest" description="Disordered" evidence="1">
    <location>
        <begin position="54"/>
        <end position="73"/>
    </location>
</feature>
<proteinExistence type="predicted"/>
<dbReference type="EMBL" id="KZ679705">
    <property type="protein sequence ID" value="PTB47911.1"/>
    <property type="molecule type" value="Genomic_DNA"/>
</dbReference>
<name>A0A2T3ZSX2_TRIHA</name>
<sequence length="73" mass="8629">MDQPINLPSQFISLRCRGVEIQIFLSRSPEIMRNVQSFIPPVFPCFRRLSRITPRDPFDRPMQKQNNQIKANN</sequence>
<evidence type="ECO:0000256" key="1">
    <source>
        <dbReference type="SAM" id="MobiDB-lite"/>
    </source>
</evidence>
<dbReference type="GeneID" id="36623164"/>
<reference evidence="2 3" key="1">
    <citation type="submission" date="2016-07" db="EMBL/GenBank/DDBJ databases">
        <title>Multiple horizontal gene transfer events from other fungi enriched the ability of initially mycotrophic Trichoderma (Ascomycota) to feed on dead plant biomass.</title>
        <authorList>
            <consortium name="DOE Joint Genome Institute"/>
            <person name="Aerts A."/>
            <person name="Atanasova L."/>
            <person name="Chenthamara K."/>
            <person name="Zhang J."/>
            <person name="Grujic M."/>
            <person name="Henrissat B."/>
            <person name="Kuo A."/>
            <person name="Salamov A."/>
            <person name="Lipzen A."/>
            <person name="Labutti K."/>
            <person name="Barry K."/>
            <person name="Miao Y."/>
            <person name="Rahimi M.J."/>
            <person name="Shen Q."/>
            <person name="Grigoriev I.V."/>
            <person name="Kubicek C.P."/>
            <person name="Druzhinina I.S."/>
        </authorList>
    </citation>
    <scope>NUCLEOTIDE SEQUENCE [LARGE SCALE GENOMIC DNA]</scope>
    <source>
        <strain evidence="2 3">CBS 226.95</strain>
    </source>
</reference>
<evidence type="ECO:0000313" key="2">
    <source>
        <dbReference type="EMBL" id="PTB47911.1"/>
    </source>
</evidence>
<dbReference type="RefSeq" id="XP_024767588.1">
    <property type="nucleotide sequence ID" value="XM_024914599.1"/>
</dbReference>
<protein>
    <submittedName>
        <fullName evidence="2">Uncharacterized protein</fullName>
    </submittedName>
</protein>
<accession>A0A2T3ZSX2</accession>
<keyword evidence="3" id="KW-1185">Reference proteome</keyword>
<dbReference type="AlphaFoldDB" id="A0A2T3ZSX2"/>
<feature type="compositionally biased region" description="Polar residues" evidence="1">
    <location>
        <begin position="63"/>
        <end position="73"/>
    </location>
</feature>
<evidence type="ECO:0000313" key="3">
    <source>
        <dbReference type="Proteomes" id="UP000241690"/>
    </source>
</evidence>